<evidence type="ECO:0000256" key="9">
    <source>
        <dbReference type="ARBA" id="ARBA00022485"/>
    </source>
</evidence>
<dbReference type="SUPFAM" id="SSF52518">
    <property type="entry name" value="Thiamin diphosphate-binding fold (THDP-binding)"/>
    <property type="match status" value="2"/>
</dbReference>
<evidence type="ECO:0000256" key="3">
    <source>
        <dbReference type="ARBA" id="ARBA00001964"/>
    </source>
</evidence>
<comment type="similarity">
    <text evidence="5">Belongs to the aconitase/IPM isomerase family.</text>
</comment>
<evidence type="ECO:0000256" key="19">
    <source>
        <dbReference type="SAM" id="MobiDB-lite"/>
    </source>
</evidence>
<gene>
    <name evidence="25" type="ORF">AARE701A_LOCUS21537</name>
</gene>
<evidence type="ECO:0000259" key="24">
    <source>
        <dbReference type="Pfam" id="PF02776"/>
    </source>
</evidence>
<name>A0A8S2B4N9_ARAAE</name>
<dbReference type="EMBL" id="LR999458">
    <property type="protein sequence ID" value="CAE6241289.1"/>
    <property type="molecule type" value="Genomic_DNA"/>
</dbReference>
<dbReference type="InterPro" id="IPR012001">
    <property type="entry name" value="Thiamin_PyroP_enz_TPP-bd_dom"/>
</dbReference>
<evidence type="ECO:0000256" key="6">
    <source>
        <dbReference type="ARBA" id="ARBA00007812"/>
    </source>
</evidence>
<dbReference type="InterPro" id="IPR015931">
    <property type="entry name" value="Acnase/IPM_dHydase_lsu_aba_1/3"/>
</dbReference>
<evidence type="ECO:0000259" key="22">
    <source>
        <dbReference type="Pfam" id="PF00694"/>
    </source>
</evidence>
<sequence>MDTKIGSIDACNPTHDDIGGPPNGGVSTVQNSSPLHSITVSPCDATLGRYLARRLVEIGVTDVFSVPGDFNLTLLDHLIAEPSLKLIGCCNELNAGYAADGYARSRGVGACVVTFTVGGLSVLNAIAGAYSENLPLICIVGGPNSNDYGTNRILHHTIGLPDFTQELRCFQAVTCYQAVINNLEEAHELIDTAISTALKESKPVYISISCNLPAIPLPTFSRHPVPFMLTPKVSNQMGIDAAVEAAAEFLNKAVKPVLVGGPKMRVAKAADAFVELADASGYGLAVMPSAKGQVPEHHKHFIGTYWGAVSTAFCAEIVESADAYLFAGPIFNDYSSVGYSLLLKKEKAIIVQPDRVTIGNGPAFGCVLMKDFLSELAKRIKHNNTSYENYHRIFVPEGKPLRDNPNEPLRVNVLFQHIQNMLSSETAVLAETGDSWFNCQKLKLPEGCGYEFQMQYGSIGWSVGATLGYAQAMPNRRVIACIGDGSFQVTAQDVSTMIRCGQKTIIFLINNGGYSIEVEIHDGPYNVIKNWNYTAFVDAIHNGEGKCWTAKVRCEEELVKAINTATNEEKDSFCFIEVIVHKDDTSKELLEWGSRVSAANSRPPNPQYSSSGVQFAFYLSKISSAASLLSNSNRSVRNFSALWLFRVCSASTRWSHGANWRLHASLRAQTRIAAPILEKSERKFATIASEHAYKDSLTTLHNPDGGEYGNFYSLPALNDPRIDSLPYSVRILLESAIRNCDNFHITKDDVEKIIDWENTSVNKVEIPFKPARVILQDFTGVSVIVDLAAMRDAMKSLGSDPNKINPRVSQLFHHFDAVVPVDLVFDHSVQVHVARQKRDLRKGMQLESDINSERFIFLKWGSSAFYNMVMASPRSRNDHQVDLEYLGSVAFNSDGFLYPDSVVGTFFNTTMIGGLGVAGWEVGEIEAEAAILGQPISVVLPSVVGFKLAGKLRVGVTITDLVRTVTQMLRKHGVFGNIVEFYGEGMSRLSLNARAAIANMSTEYEATMCFFPVDHVTLEYLKLKGRSNETVTMTESYLRANKMFVDYNEPQEERAYTSCLKLDLGDVEPCISGPKRSCDQSFLKDMKVDWKACLDNPLGIKGFAVPNEQQDKIVKFSYDGEPAELKHGSVVLATITSDCAISSPSDMVGAALVAKKAYDLGLEVKPWIRTIVTPASGVVEECLRESGIKMYLAKQGFNGSIWGSDDLLDKPIASAISENDIIAAVVFSSRRGYYSSNGLTRARYITSPQLVVAYALSGTVNIDFEKEPMGTNKDGKNVYLRDIWPSSEEVKAFQNMVLQSMFMSTYKTMTKRNSVSLNSALYSWDSNSTYIHEPPFFKNMSTNPPGPREVKDAYCLLNFGDNITTNSISPAGTIHEDSPAAKFLIERYSMCRYDFNSYGSRRGNHEVMKRGTFASTHIVNKLLNGEVGPKTVHIPTGEKICIYDAASRYKTAGQDTIILAGEGYGSGSSRDWAAKGPLLLGVKAIIAKSFNRVHRSNLASIGIVPLCFKSGEDAETLGLTGHERYTIHLPSNVNEIKPGQDITVTTDTAKSFVCTLRLDTEVELAYYNHGGMLSYIIRSLSNE</sequence>
<comment type="cofactor">
    <cofactor evidence="2">
        <name>a metal cation</name>
        <dbReference type="ChEBI" id="CHEBI:25213"/>
    </cofactor>
</comment>
<keyword evidence="16" id="KW-0786">Thiamine pyrophosphate</keyword>
<dbReference type="FunFam" id="3.20.19.10:FF:000001">
    <property type="entry name" value="Aconitate hydratase"/>
    <property type="match status" value="1"/>
</dbReference>
<keyword evidence="12" id="KW-0460">Magnesium</keyword>
<evidence type="ECO:0000256" key="8">
    <source>
        <dbReference type="ARBA" id="ARBA00013202"/>
    </source>
</evidence>
<dbReference type="GO" id="GO:0036293">
    <property type="term" value="P:response to decreased oxygen levels"/>
    <property type="evidence" value="ECO:0007669"/>
    <property type="project" value="UniProtKB-ARBA"/>
</dbReference>
<keyword evidence="9" id="KW-0004">4Fe-4S</keyword>
<dbReference type="InterPro" id="IPR029061">
    <property type="entry name" value="THDP-binding"/>
</dbReference>
<dbReference type="SUPFAM" id="SSF53732">
    <property type="entry name" value="Aconitase iron-sulfur domain"/>
    <property type="match status" value="1"/>
</dbReference>
<evidence type="ECO:0000313" key="25">
    <source>
        <dbReference type="EMBL" id="CAE6241289.1"/>
    </source>
</evidence>
<dbReference type="InterPro" id="IPR011766">
    <property type="entry name" value="TPP_enzyme_TPP-bd"/>
</dbReference>
<dbReference type="Pfam" id="PF00694">
    <property type="entry name" value="Aconitase_C"/>
    <property type="match status" value="1"/>
</dbReference>
<dbReference type="InterPro" id="IPR029035">
    <property type="entry name" value="DHS-like_NAD/FAD-binding_dom"/>
</dbReference>
<dbReference type="InterPro" id="IPR012000">
    <property type="entry name" value="Thiamin_PyroP_enz_cen_dom"/>
</dbReference>
<dbReference type="PRINTS" id="PR00415">
    <property type="entry name" value="ACONITASE"/>
</dbReference>
<evidence type="ECO:0000256" key="15">
    <source>
        <dbReference type="ARBA" id="ARBA00023016"/>
    </source>
</evidence>
<feature type="domain" description="Thiamine pyrophosphate enzyme TPP-binding" evidence="23">
    <location>
        <begin position="454"/>
        <end position="578"/>
    </location>
</feature>
<dbReference type="InterPro" id="IPR006249">
    <property type="entry name" value="Aconitase/IRP2"/>
</dbReference>
<keyword evidence="26" id="KW-1185">Reference proteome</keyword>
<reference evidence="25" key="1">
    <citation type="submission" date="2021-01" db="EMBL/GenBank/DDBJ databases">
        <authorList>
            <person name="Bezrukov I."/>
        </authorList>
    </citation>
    <scope>NUCLEOTIDE SEQUENCE</scope>
</reference>
<feature type="region of interest" description="Disordered" evidence="19">
    <location>
        <begin position="1"/>
        <end position="31"/>
    </location>
</feature>
<dbReference type="FunFam" id="3.40.50.1220:FF:000009">
    <property type="entry name" value="Pyruvate decarboxylase 1"/>
    <property type="match status" value="1"/>
</dbReference>
<dbReference type="NCBIfam" id="TIGR01341">
    <property type="entry name" value="aconitase_1"/>
    <property type="match status" value="1"/>
</dbReference>
<dbReference type="Pfam" id="PF00205">
    <property type="entry name" value="TPP_enzyme_M"/>
    <property type="match status" value="1"/>
</dbReference>
<proteinExistence type="inferred from homology"/>
<evidence type="ECO:0000256" key="7">
    <source>
        <dbReference type="ARBA" id="ARBA00011881"/>
    </source>
</evidence>
<dbReference type="GO" id="GO:0000287">
    <property type="term" value="F:magnesium ion binding"/>
    <property type="evidence" value="ECO:0007669"/>
    <property type="project" value="InterPro"/>
</dbReference>
<evidence type="ECO:0000256" key="13">
    <source>
        <dbReference type="ARBA" id="ARBA00023004"/>
    </source>
</evidence>
<dbReference type="NCBIfam" id="NF006757">
    <property type="entry name" value="PRK09277.1"/>
    <property type="match status" value="1"/>
</dbReference>
<evidence type="ECO:0000256" key="17">
    <source>
        <dbReference type="ARBA" id="ARBA00023239"/>
    </source>
</evidence>
<evidence type="ECO:0000256" key="10">
    <source>
        <dbReference type="ARBA" id="ARBA00022723"/>
    </source>
</evidence>
<evidence type="ECO:0000256" key="4">
    <source>
        <dbReference type="ARBA" id="ARBA00001966"/>
    </source>
</evidence>
<evidence type="ECO:0000256" key="12">
    <source>
        <dbReference type="ARBA" id="ARBA00022842"/>
    </source>
</evidence>
<dbReference type="FunFam" id="3.40.50.970:FF:000021">
    <property type="entry name" value="Pyruvate decarboxylase 1"/>
    <property type="match status" value="1"/>
</dbReference>
<comment type="cofactor">
    <cofactor evidence="4">
        <name>[4Fe-4S] cluster</name>
        <dbReference type="ChEBI" id="CHEBI:49883"/>
    </cofactor>
</comment>
<dbReference type="InterPro" id="IPR047214">
    <property type="entry name" value="TPP_PDC_IPDC"/>
</dbReference>
<evidence type="ECO:0000256" key="16">
    <source>
        <dbReference type="ARBA" id="ARBA00023052"/>
    </source>
</evidence>
<dbReference type="PANTHER" id="PTHR11670">
    <property type="entry name" value="ACONITASE/IRON-RESPONSIVE ELEMENT FAMILY MEMBER"/>
    <property type="match status" value="1"/>
</dbReference>
<keyword evidence="10" id="KW-0479">Metal-binding</keyword>
<dbReference type="SUPFAM" id="SSF52467">
    <property type="entry name" value="DHS-like NAD/FAD-binding domain"/>
    <property type="match status" value="1"/>
</dbReference>
<evidence type="ECO:0000259" key="23">
    <source>
        <dbReference type="Pfam" id="PF02775"/>
    </source>
</evidence>
<dbReference type="InterPro" id="IPR001030">
    <property type="entry name" value="Acoase/IPM_deHydtase_lsu_aba"/>
</dbReference>
<dbReference type="InterPro" id="IPR000573">
    <property type="entry name" value="AconitaseA/IPMdHydase_ssu_swvl"/>
</dbReference>
<dbReference type="CDD" id="cd07038">
    <property type="entry name" value="TPP_PYR_PDC_IPDC_like"/>
    <property type="match status" value="1"/>
</dbReference>
<evidence type="ECO:0000256" key="5">
    <source>
        <dbReference type="ARBA" id="ARBA00007185"/>
    </source>
</evidence>
<dbReference type="Gene3D" id="3.20.19.10">
    <property type="entry name" value="Aconitase, domain 4"/>
    <property type="match status" value="1"/>
</dbReference>
<keyword evidence="14" id="KW-0411">Iron-sulfur</keyword>
<evidence type="ECO:0000256" key="18">
    <source>
        <dbReference type="ARBA" id="ARBA00023317"/>
    </source>
</evidence>
<dbReference type="GO" id="GO:0006950">
    <property type="term" value="P:response to stress"/>
    <property type="evidence" value="ECO:0007669"/>
    <property type="project" value="UniProtKB-ARBA"/>
</dbReference>
<feature type="domain" description="Thiamine pyrophosphate enzyme N-terminal TPP-binding" evidence="24">
    <location>
        <begin position="46"/>
        <end position="151"/>
    </location>
</feature>
<keyword evidence="11" id="KW-0210">Decarboxylase</keyword>
<keyword evidence="13" id="KW-0408">Iron</keyword>
<keyword evidence="15" id="KW-0346">Stress response</keyword>
<dbReference type="Pfam" id="PF00330">
    <property type="entry name" value="Aconitase"/>
    <property type="match status" value="1"/>
</dbReference>
<dbReference type="Pfam" id="PF02776">
    <property type="entry name" value="TPP_enzyme_N"/>
    <property type="match status" value="1"/>
</dbReference>
<keyword evidence="18" id="KW-0670">Pyruvate</keyword>
<evidence type="ECO:0000256" key="1">
    <source>
        <dbReference type="ARBA" id="ARBA00001041"/>
    </source>
</evidence>
<dbReference type="Gene3D" id="3.40.50.1220">
    <property type="entry name" value="TPP-binding domain"/>
    <property type="match status" value="1"/>
</dbReference>
<dbReference type="Pfam" id="PF02775">
    <property type="entry name" value="TPP_enzyme_C"/>
    <property type="match status" value="1"/>
</dbReference>
<dbReference type="Proteomes" id="UP000682877">
    <property type="component" value="Chromosome 8"/>
</dbReference>
<comment type="similarity">
    <text evidence="6">Belongs to the TPP enzyme family.</text>
</comment>
<evidence type="ECO:0000256" key="14">
    <source>
        <dbReference type="ARBA" id="ARBA00023014"/>
    </source>
</evidence>
<dbReference type="GO" id="GO:0016836">
    <property type="term" value="F:hydro-lyase activity"/>
    <property type="evidence" value="ECO:0007669"/>
    <property type="project" value="UniProtKB-ARBA"/>
</dbReference>
<dbReference type="CDD" id="cd02005">
    <property type="entry name" value="TPP_PDC_IPDC"/>
    <property type="match status" value="1"/>
</dbReference>
<keyword evidence="17" id="KW-0456">Lyase</keyword>
<dbReference type="FunFam" id="3.40.50.970:FF:000017">
    <property type="entry name" value="pyruvate decarboxylase 1"/>
    <property type="match status" value="1"/>
</dbReference>
<evidence type="ECO:0000256" key="11">
    <source>
        <dbReference type="ARBA" id="ARBA00022793"/>
    </source>
</evidence>
<organism evidence="25 26">
    <name type="scientific">Arabidopsis arenosa</name>
    <name type="common">Sand rock-cress</name>
    <name type="synonym">Cardaminopsis arenosa</name>
    <dbReference type="NCBI Taxonomy" id="38785"/>
    <lineage>
        <taxon>Eukaryota</taxon>
        <taxon>Viridiplantae</taxon>
        <taxon>Streptophyta</taxon>
        <taxon>Embryophyta</taxon>
        <taxon>Tracheophyta</taxon>
        <taxon>Spermatophyta</taxon>
        <taxon>Magnoliopsida</taxon>
        <taxon>eudicotyledons</taxon>
        <taxon>Gunneridae</taxon>
        <taxon>Pentapetalae</taxon>
        <taxon>rosids</taxon>
        <taxon>malvids</taxon>
        <taxon>Brassicales</taxon>
        <taxon>Brassicaceae</taxon>
        <taxon>Camelineae</taxon>
        <taxon>Arabidopsis</taxon>
    </lineage>
</organism>
<dbReference type="Gene3D" id="3.40.50.970">
    <property type="match status" value="2"/>
</dbReference>
<dbReference type="GO" id="GO:0051539">
    <property type="term" value="F:4 iron, 4 sulfur cluster binding"/>
    <property type="evidence" value="ECO:0007669"/>
    <property type="project" value="UniProtKB-KW"/>
</dbReference>
<accession>A0A8S2B4N9</accession>
<protein>
    <recommendedName>
        <fullName evidence="8">pyruvate decarboxylase</fullName>
        <ecNumber evidence="8">4.1.1.1</ecNumber>
    </recommendedName>
</protein>
<dbReference type="GO" id="GO:0043436">
    <property type="term" value="P:oxoacid metabolic process"/>
    <property type="evidence" value="ECO:0007669"/>
    <property type="project" value="UniProtKB-ARBA"/>
</dbReference>
<comment type="cofactor">
    <cofactor evidence="3">
        <name>thiamine diphosphate</name>
        <dbReference type="ChEBI" id="CHEBI:58937"/>
    </cofactor>
</comment>
<dbReference type="InterPro" id="IPR047213">
    <property type="entry name" value="TPP_PYR_PDC_IPDC-like"/>
</dbReference>
<comment type="catalytic activity">
    <reaction evidence="1">
        <text>a 2-oxocarboxylate + H(+) = an aldehyde + CO2</text>
        <dbReference type="Rhea" id="RHEA:11628"/>
        <dbReference type="ChEBI" id="CHEBI:15378"/>
        <dbReference type="ChEBI" id="CHEBI:16526"/>
        <dbReference type="ChEBI" id="CHEBI:17478"/>
        <dbReference type="ChEBI" id="CHEBI:35179"/>
        <dbReference type="EC" id="4.1.1.1"/>
    </reaction>
</comment>
<dbReference type="GO" id="GO:0030976">
    <property type="term" value="F:thiamine pyrophosphate binding"/>
    <property type="evidence" value="ECO:0007669"/>
    <property type="project" value="InterPro"/>
</dbReference>
<dbReference type="InterPro" id="IPR015928">
    <property type="entry name" value="Aconitase/3IPM_dehydase_swvl"/>
</dbReference>
<dbReference type="Gene3D" id="3.30.499.10">
    <property type="entry name" value="Aconitase, domain 3"/>
    <property type="match status" value="2"/>
</dbReference>
<evidence type="ECO:0000259" key="21">
    <source>
        <dbReference type="Pfam" id="PF00330"/>
    </source>
</evidence>
<evidence type="ECO:0000313" key="26">
    <source>
        <dbReference type="Proteomes" id="UP000682877"/>
    </source>
</evidence>
<evidence type="ECO:0000256" key="2">
    <source>
        <dbReference type="ARBA" id="ARBA00001920"/>
    </source>
</evidence>
<comment type="subunit">
    <text evidence="7">Homotetramer.</text>
</comment>
<feature type="domain" description="Aconitase A/isopropylmalate dehydratase small subunit swivel" evidence="22">
    <location>
        <begin position="1385"/>
        <end position="1509"/>
    </location>
</feature>
<feature type="domain" description="Thiamine pyrophosphate enzyme central" evidence="20">
    <location>
        <begin position="243"/>
        <end position="361"/>
    </location>
</feature>
<dbReference type="SUPFAM" id="SSF52016">
    <property type="entry name" value="LeuD/IlvD-like"/>
    <property type="match status" value="1"/>
</dbReference>
<feature type="domain" description="Aconitase/3-isopropylmalate dehydratase large subunit alpha/beta/alpha" evidence="21">
    <location>
        <begin position="751"/>
        <end position="1258"/>
    </location>
</feature>
<dbReference type="Gene3D" id="6.10.190.10">
    <property type="match status" value="1"/>
</dbReference>
<dbReference type="GO" id="GO:0004737">
    <property type="term" value="F:pyruvate decarboxylase activity"/>
    <property type="evidence" value="ECO:0007669"/>
    <property type="project" value="UniProtKB-EC"/>
</dbReference>
<dbReference type="InterPro" id="IPR036008">
    <property type="entry name" value="Aconitase_4Fe-4S_dom"/>
</dbReference>
<evidence type="ECO:0000259" key="20">
    <source>
        <dbReference type="Pfam" id="PF00205"/>
    </source>
</evidence>
<dbReference type="EC" id="4.1.1.1" evidence="8"/>